<accession>A0A7J6XHF2</accession>
<dbReference type="VEuPathDB" id="TriTrypDB:BCY84_13676"/>
<dbReference type="VEuPathDB" id="TriTrypDB:ECC02_013801"/>
<dbReference type="EMBL" id="JABDHM010000808">
    <property type="protein sequence ID" value="KAF5213663.1"/>
    <property type="molecule type" value="Genomic_DNA"/>
</dbReference>
<name>A0A7J6XHF2_TRYCR</name>
<evidence type="ECO:0000313" key="2">
    <source>
        <dbReference type="Proteomes" id="UP000583944"/>
    </source>
</evidence>
<sequence>MTAGFGLRGALVRLFCGERDGDELHDAEVFDAVAGSAVVAVVPLLYTSLRALAGRRRVLIVRTAQSFSDISADARAVVVGVESTCSPFLPTSRSVLSVWIIIDAERAADVEFAKLFLMEVVCACVDGVFRGLMRTRCRRRMFRVCVFLARTAVGADAVVRLASSEGTGCCGVSTVAVELAVSLSAPSLFRLRHGALLRRERRLHDAASRYLGPCVYLDSRWRSPEVADRVWRAMAPKGFATMRCCATGVRRPNCSGPRNEPAEYFLFGDLVRSRRHVRSTLFGGNKRCGYRRETGA</sequence>
<reference evidence="1 2" key="1">
    <citation type="journal article" date="2019" name="Genome Biol. Evol.">
        <title>Nanopore Sequencing Significantly Improves Genome Assembly of the Protozoan Parasite Trypanosoma cruzi.</title>
        <authorList>
            <person name="Diaz-Viraque F."/>
            <person name="Pita S."/>
            <person name="Greif G."/>
            <person name="de Souza R.C.M."/>
            <person name="Iraola G."/>
            <person name="Robello C."/>
        </authorList>
    </citation>
    <scope>NUCLEOTIDE SEQUENCE [LARGE SCALE GENOMIC DNA]</scope>
    <source>
        <strain evidence="1 2">Berenice</strain>
    </source>
</reference>
<evidence type="ECO:0000313" key="1">
    <source>
        <dbReference type="EMBL" id="KAF5213663.1"/>
    </source>
</evidence>
<proteinExistence type="predicted"/>
<comment type="caution">
    <text evidence="1">The sequence shown here is derived from an EMBL/GenBank/DDBJ whole genome shotgun (WGS) entry which is preliminary data.</text>
</comment>
<protein>
    <submittedName>
        <fullName evidence="1">Uncharacterized protein</fullName>
    </submittedName>
</protein>
<dbReference type="Proteomes" id="UP000583944">
    <property type="component" value="Unassembled WGS sequence"/>
</dbReference>
<organism evidence="1 2">
    <name type="scientific">Trypanosoma cruzi</name>
    <dbReference type="NCBI Taxonomy" id="5693"/>
    <lineage>
        <taxon>Eukaryota</taxon>
        <taxon>Discoba</taxon>
        <taxon>Euglenozoa</taxon>
        <taxon>Kinetoplastea</taxon>
        <taxon>Metakinetoplastina</taxon>
        <taxon>Trypanosomatida</taxon>
        <taxon>Trypanosomatidae</taxon>
        <taxon>Trypanosoma</taxon>
        <taxon>Schizotrypanum</taxon>
    </lineage>
</organism>
<dbReference type="AlphaFoldDB" id="A0A7J6XHF2"/>
<gene>
    <name evidence="1" type="ORF">ECC02_013801</name>
</gene>